<keyword evidence="1" id="KW-0472">Membrane</keyword>
<feature type="transmembrane region" description="Helical" evidence="1">
    <location>
        <begin position="25"/>
        <end position="47"/>
    </location>
</feature>
<name>A0ABQ8JNB4_DERPT</name>
<organism evidence="2 3">
    <name type="scientific">Dermatophagoides pteronyssinus</name>
    <name type="common">European house dust mite</name>
    <dbReference type="NCBI Taxonomy" id="6956"/>
    <lineage>
        <taxon>Eukaryota</taxon>
        <taxon>Metazoa</taxon>
        <taxon>Ecdysozoa</taxon>
        <taxon>Arthropoda</taxon>
        <taxon>Chelicerata</taxon>
        <taxon>Arachnida</taxon>
        <taxon>Acari</taxon>
        <taxon>Acariformes</taxon>
        <taxon>Sarcoptiformes</taxon>
        <taxon>Astigmata</taxon>
        <taxon>Psoroptidia</taxon>
        <taxon>Analgoidea</taxon>
        <taxon>Pyroglyphidae</taxon>
        <taxon>Dermatophagoidinae</taxon>
        <taxon>Dermatophagoides</taxon>
    </lineage>
</organism>
<keyword evidence="1" id="KW-1133">Transmembrane helix</keyword>
<protein>
    <submittedName>
        <fullName evidence="2">Uncharacterized protein</fullName>
    </submittedName>
</protein>
<gene>
    <name evidence="2" type="ORF">DERP_008840</name>
</gene>
<dbReference type="EMBL" id="NJHN03000030">
    <property type="protein sequence ID" value="KAH9423992.1"/>
    <property type="molecule type" value="Genomic_DNA"/>
</dbReference>
<keyword evidence="1" id="KW-0812">Transmembrane</keyword>
<sequence>MNVIVLGKYMEQNNGKNNNNEVTMISMYVSSTMTYLFLFVWVLRFAFYMLNYKTSITLINNEKYYYPFEEEKNTGILSEK</sequence>
<accession>A0ABQ8JNB4</accession>
<keyword evidence="3" id="KW-1185">Reference proteome</keyword>
<reference evidence="2 3" key="1">
    <citation type="journal article" date="2018" name="J. Allergy Clin. Immunol.">
        <title>High-quality assembly of Dermatophagoides pteronyssinus genome and transcriptome reveals a wide range of novel allergens.</title>
        <authorList>
            <person name="Liu X.Y."/>
            <person name="Yang K.Y."/>
            <person name="Wang M.Q."/>
            <person name="Kwok J.S."/>
            <person name="Zeng X."/>
            <person name="Yang Z."/>
            <person name="Xiao X.J."/>
            <person name="Lau C.P."/>
            <person name="Li Y."/>
            <person name="Huang Z.M."/>
            <person name="Ba J.G."/>
            <person name="Yim A.K."/>
            <person name="Ouyang C.Y."/>
            <person name="Ngai S.M."/>
            <person name="Chan T.F."/>
            <person name="Leung E.L."/>
            <person name="Liu L."/>
            <person name="Liu Z.G."/>
            <person name="Tsui S.K."/>
        </authorList>
    </citation>
    <scope>NUCLEOTIDE SEQUENCE [LARGE SCALE GENOMIC DNA]</scope>
    <source>
        <strain evidence="2">Derp</strain>
    </source>
</reference>
<dbReference type="Proteomes" id="UP000887458">
    <property type="component" value="Unassembled WGS sequence"/>
</dbReference>
<evidence type="ECO:0000313" key="3">
    <source>
        <dbReference type="Proteomes" id="UP000887458"/>
    </source>
</evidence>
<comment type="caution">
    <text evidence="2">The sequence shown here is derived from an EMBL/GenBank/DDBJ whole genome shotgun (WGS) entry which is preliminary data.</text>
</comment>
<proteinExistence type="predicted"/>
<evidence type="ECO:0000313" key="2">
    <source>
        <dbReference type="EMBL" id="KAH9423992.1"/>
    </source>
</evidence>
<evidence type="ECO:0000256" key="1">
    <source>
        <dbReference type="SAM" id="Phobius"/>
    </source>
</evidence>
<reference evidence="2 3" key="2">
    <citation type="journal article" date="2022" name="Mol. Biol. Evol.">
        <title>Comparative Genomics Reveals Insights into the Divergent Evolution of Astigmatic Mites and Household Pest Adaptations.</title>
        <authorList>
            <person name="Xiong Q."/>
            <person name="Wan A.T."/>
            <person name="Liu X."/>
            <person name="Fung C.S."/>
            <person name="Xiao X."/>
            <person name="Malainual N."/>
            <person name="Hou J."/>
            <person name="Wang L."/>
            <person name="Wang M."/>
            <person name="Yang K.Y."/>
            <person name="Cui Y."/>
            <person name="Leung E.L."/>
            <person name="Nong W."/>
            <person name="Shin S.K."/>
            <person name="Au S.W."/>
            <person name="Jeong K.Y."/>
            <person name="Chew F.T."/>
            <person name="Hui J.H."/>
            <person name="Leung T.F."/>
            <person name="Tungtrongchitr A."/>
            <person name="Zhong N."/>
            <person name="Liu Z."/>
            <person name="Tsui S.K."/>
        </authorList>
    </citation>
    <scope>NUCLEOTIDE SEQUENCE [LARGE SCALE GENOMIC DNA]</scope>
    <source>
        <strain evidence="2">Derp</strain>
    </source>
</reference>